<keyword evidence="12" id="KW-0472">Membrane</keyword>
<evidence type="ECO:0000256" key="2">
    <source>
        <dbReference type="ARBA" id="ARBA00012438"/>
    </source>
</evidence>
<comment type="subunit">
    <text evidence="9">At low DSF concentrations, interacts with RpfF.</text>
</comment>
<evidence type="ECO:0000256" key="10">
    <source>
        <dbReference type="ARBA" id="ARBA00068150"/>
    </source>
</evidence>
<dbReference type="InterPro" id="IPR001789">
    <property type="entry name" value="Sig_transdc_resp-reg_receiver"/>
</dbReference>
<dbReference type="Gene3D" id="3.40.190.10">
    <property type="entry name" value="Periplasmic binding protein-like II"/>
    <property type="match status" value="2"/>
</dbReference>
<accession>A0AAX2A4P9</accession>
<dbReference type="FunFam" id="3.30.565.10:FF:000010">
    <property type="entry name" value="Sensor histidine kinase RcsC"/>
    <property type="match status" value="1"/>
</dbReference>
<dbReference type="InterPro" id="IPR011006">
    <property type="entry name" value="CheY-like_superfamily"/>
</dbReference>
<dbReference type="Proteomes" id="UP000253850">
    <property type="component" value="Chromosome"/>
</dbReference>
<evidence type="ECO:0000256" key="9">
    <source>
        <dbReference type="ARBA" id="ARBA00064003"/>
    </source>
</evidence>
<name>A0AAX2A4P9_9BACT</name>
<dbReference type="Gene3D" id="1.10.287.130">
    <property type="match status" value="1"/>
</dbReference>
<evidence type="ECO:0000256" key="1">
    <source>
        <dbReference type="ARBA" id="ARBA00000085"/>
    </source>
</evidence>
<dbReference type="CDD" id="cd17546">
    <property type="entry name" value="REC_hyHK_CKI1_RcsC-like"/>
    <property type="match status" value="1"/>
</dbReference>
<dbReference type="EMBL" id="PDKM01000008">
    <property type="protein sequence ID" value="RXK08973.1"/>
    <property type="molecule type" value="Genomic_DNA"/>
</dbReference>
<dbReference type="SUPFAM" id="SSF47384">
    <property type="entry name" value="Homodimeric domain of signal transducing histidine kinase"/>
    <property type="match status" value="1"/>
</dbReference>
<dbReference type="InterPro" id="IPR001638">
    <property type="entry name" value="Solute-binding_3/MltF_N"/>
</dbReference>
<protein>
    <recommendedName>
        <fullName evidence="10">Sensory/regulatory protein RpfC</fullName>
        <ecNumber evidence="2">2.7.13.3</ecNumber>
    </recommendedName>
</protein>
<dbReference type="InterPro" id="IPR003661">
    <property type="entry name" value="HisK_dim/P_dom"/>
</dbReference>
<keyword evidence="18" id="KW-1185">Reference proteome</keyword>
<feature type="transmembrane region" description="Helical" evidence="12">
    <location>
        <begin position="406"/>
        <end position="424"/>
    </location>
</feature>
<dbReference type="Gene3D" id="3.40.50.2300">
    <property type="match status" value="1"/>
</dbReference>
<evidence type="ECO:0000256" key="8">
    <source>
        <dbReference type="ARBA" id="ARBA00023012"/>
    </source>
</evidence>
<evidence type="ECO:0000256" key="5">
    <source>
        <dbReference type="ARBA" id="ARBA00022741"/>
    </source>
</evidence>
<dbReference type="AlphaFoldDB" id="A0AAX2A4P9"/>
<dbReference type="SMART" id="SM00388">
    <property type="entry name" value="HisKA"/>
    <property type="match status" value="1"/>
</dbReference>
<keyword evidence="3 11" id="KW-0597">Phosphoprotein</keyword>
<keyword evidence="8" id="KW-0902">Two-component regulatory system</keyword>
<reference evidence="16 18" key="1">
    <citation type="submission" date="2017-10" db="EMBL/GenBank/DDBJ databases">
        <title>Genomics of the genus Arcobacter.</title>
        <authorList>
            <person name="Perez-Cataluna A."/>
            <person name="Figueras M.J."/>
        </authorList>
    </citation>
    <scope>NUCLEOTIDE SEQUENCE [LARGE SCALE GENOMIC DNA]</scope>
    <source>
        <strain evidence="16 18">CECT 7835</strain>
    </source>
</reference>
<evidence type="ECO:0000256" key="7">
    <source>
        <dbReference type="ARBA" id="ARBA00022840"/>
    </source>
</evidence>
<proteinExistence type="predicted"/>
<keyword evidence="12" id="KW-0812">Transmembrane</keyword>
<dbReference type="SUPFAM" id="SSF52172">
    <property type="entry name" value="CheY-like"/>
    <property type="match status" value="1"/>
</dbReference>
<dbReference type="FunFam" id="1.10.287.130:FF:000002">
    <property type="entry name" value="Two-component osmosensing histidine kinase"/>
    <property type="match status" value="1"/>
</dbReference>
<dbReference type="InterPro" id="IPR004358">
    <property type="entry name" value="Sig_transdc_His_kin-like_C"/>
</dbReference>
<dbReference type="CDD" id="cd16922">
    <property type="entry name" value="HATPase_EvgS-ArcB-TorS-like"/>
    <property type="match status" value="1"/>
</dbReference>
<dbReference type="SMART" id="SM00387">
    <property type="entry name" value="HATPase_c"/>
    <property type="match status" value="1"/>
</dbReference>
<keyword evidence="4" id="KW-0808">Transferase</keyword>
<dbReference type="RefSeq" id="WP_114839718.1">
    <property type="nucleotide sequence ID" value="NZ_CP031217.1"/>
</dbReference>
<dbReference type="Pfam" id="PF02518">
    <property type="entry name" value="HATPase_c"/>
    <property type="match status" value="1"/>
</dbReference>
<dbReference type="InterPro" id="IPR036097">
    <property type="entry name" value="HisK_dim/P_sf"/>
</dbReference>
<dbReference type="EMBL" id="CP031217">
    <property type="protein sequence ID" value="AXH12906.1"/>
    <property type="molecule type" value="Genomic_DNA"/>
</dbReference>
<evidence type="ECO:0000259" key="14">
    <source>
        <dbReference type="PROSITE" id="PS50110"/>
    </source>
</evidence>
<dbReference type="SUPFAM" id="SSF55874">
    <property type="entry name" value="ATPase domain of HSP90 chaperone/DNA topoisomerase II/histidine kinase"/>
    <property type="match status" value="1"/>
</dbReference>
<dbReference type="GO" id="GO:0005524">
    <property type="term" value="F:ATP binding"/>
    <property type="evidence" value="ECO:0007669"/>
    <property type="project" value="UniProtKB-KW"/>
</dbReference>
<dbReference type="CDD" id="cd00082">
    <property type="entry name" value="HisKA"/>
    <property type="match status" value="1"/>
</dbReference>
<dbReference type="EC" id="2.7.13.3" evidence="2"/>
<feature type="transmembrane region" description="Helical" evidence="12">
    <location>
        <begin position="7"/>
        <end position="26"/>
    </location>
</feature>
<dbReference type="Gene3D" id="3.30.565.10">
    <property type="entry name" value="Histidine kinase-like ATPase, C-terminal domain"/>
    <property type="match status" value="1"/>
</dbReference>
<evidence type="ECO:0000313" key="17">
    <source>
        <dbReference type="Proteomes" id="UP000253850"/>
    </source>
</evidence>
<dbReference type="PROSITE" id="PS50110">
    <property type="entry name" value="RESPONSE_REGULATORY"/>
    <property type="match status" value="1"/>
</dbReference>
<evidence type="ECO:0000313" key="15">
    <source>
        <dbReference type="EMBL" id="AXH12906.1"/>
    </source>
</evidence>
<evidence type="ECO:0000256" key="4">
    <source>
        <dbReference type="ARBA" id="ARBA00022679"/>
    </source>
</evidence>
<reference evidence="15 17" key="2">
    <citation type="submission" date="2018-07" db="EMBL/GenBank/DDBJ databases">
        <title>Complete genome of the Arcobacter bivalviorum type strain LMG 26154.</title>
        <authorList>
            <person name="Miller W.G."/>
            <person name="Yee E."/>
            <person name="Bono J.L."/>
        </authorList>
    </citation>
    <scope>NUCLEOTIDE SEQUENCE [LARGE SCALE GENOMIC DNA]</scope>
    <source>
        <strain evidence="15 17">LMG 26154</strain>
    </source>
</reference>
<evidence type="ECO:0000313" key="16">
    <source>
        <dbReference type="EMBL" id="RXK08973.1"/>
    </source>
</evidence>
<evidence type="ECO:0000313" key="18">
    <source>
        <dbReference type="Proteomes" id="UP000289193"/>
    </source>
</evidence>
<keyword evidence="6 15" id="KW-0418">Kinase</keyword>
<dbReference type="PROSITE" id="PS50109">
    <property type="entry name" value="HIS_KIN"/>
    <property type="match status" value="1"/>
</dbReference>
<dbReference type="InterPro" id="IPR003594">
    <property type="entry name" value="HATPase_dom"/>
</dbReference>
<evidence type="ECO:0000256" key="12">
    <source>
        <dbReference type="SAM" id="Phobius"/>
    </source>
</evidence>
<organism evidence="16 18">
    <name type="scientific">Halarcobacter bivalviorum</name>
    <dbReference type="NCBI Taxonomy" id="663364"/>
    <lineage>
        <taxon>Bacteria</taxon>
        <taxon>Pseudomonadati</taxon>
        <taxon>Campylobacterota</taxon>
        <taxon>Epsilonproteobacteria</taxon>
        <taxon>Campylobacterales</taxon>
        <taxon>Arcobacteraceae</taxon>
        <taxon>Halarcobacter</taxon>
    </lineage>
</organism>
<feature type="domain" description="Response regulatory" evidence="14">
    <location>
        <begin position="692"/>
        <end position="807"/>
    </location>
</feature>
<dbReference type="Pfam" id="PF00072">
    <property type="entry name" value="Response_reg"/>
    <property type="match status" value="1"/>
</dbReference>
<evidence type="ECO:0000256" key="3">
    <source>
        <dbReference type="ARBA" id="ARBA00022553"/>
    </source>
</evidence>
<dbReference type="PRINTS" id="PR00344">
    <property type="entry name" value="BCTRLSENSOR"/>
</dbReference>
<dbReference type="Pfam" id="PF00512">
    <property type="entry name" value="HisKA"/>
    <property type="match status" value="1"/>
</dbReference>
<dbReference type="PANTHER" id="PTHR45339">
    <property type="entry name" value="HYBRID SIGNAL TRANSDUCTION HISTIDINE KINASE J"/>
    <property type="match status" value="1"/>
</dbReference>
<dbReference type="GO" id="GO:0000155">
    <property type="term" value="F:phosphorelay sensor kinase activity"/>
    <property type="evidence" value="ECO:0007669"/>
    <property type="project" value="InterPro"/>
</dbReference>
<dbReference type="SUPFAM" id="SSF53850">
    <property type="entry name" value="Periplasmic binding protein-like II"/>
    <property type="match status" value="1"/>
</dbReference>
<dbReference type="InterPro" id="IPR036890">
    <property type="entry name" value="HATPase_C_sf"/>
</dbReference>
<evidence type="ECO:0000256" key="11">
    <source>
        <dbReference type="PROSITE-ProRule" id="PRU00169"/>
    </source>
</evidence>
<comment type="catalytic activity">
    <reaction evidence="1">
        <text>ATP + protein L-histidine = ADP + protein N-phospho-L-histidine.</text>
        <dbReference type="EC" id="2.7.13.3"/>
    </reaction>
</comment>
<feature type="domain" description="Histidine kinase" evidence="13">
    <location>
        <begin position="455"/>
        <end position="672"/>
    </location>
</feature>
<dbReference type="CDD" id="cd13708">
    <property type="entry name" value="PBP2_BvgS_like_1"/>
    <property type="match status" value="1"/>
</dbReference>
<keyword evidence="5" id="KW-0547">Nucleotide-binding</keyword>
<sequence>MRRRPLLRFAYTFIPALITVLIYLLIDFSIKKYLLEQTPNDKTYTSLTINTNNIQKTAEIIAKSSVIYLSNFAIEGLKEKIELDFQNNLISAIEIKDIYLNENLISAYKDENNQVIFTNQLPEKYKHYSFIKEDIIEKKEYTYNNLGELTIYYNAPSFYKKDIILTEEEKNFLKEKAVLNICVAPNWTPFEKIEDGQFIGISADILKIITKDLNVKIKLIHTNTWEESLLKIKEKRCDILPLAATTQSRQEYLNFTKPYITANIVVATRVNVPFFDSINSIKDKSFAVLRSHFLYETLKTKYPKVDIIEVDSVEEGLSKVETGEVFGFIDNSIVINHIIQKNFIGSLAVSGKLNGEMHLSIASSKEFPLLNSIFEKLLTLIDENIKEEVFNRWVKTNFQIKTDYTLVWQLFVISLIIILITLYWNRKLSILNKQLQKERNKAYEATKAKAKFLANMSHEIRTPMNSIIGMSHLVLETDLKKEQKEYVEKIDKSANSLLRIINDILDFSKIEAGKIEFHNAPFSLREVISDCIDYIDLDLEEKELEFILEYDEKLSEYYYGDKLRVSQVLTNILHNAVKFTNEGFIRLKILQKKDNKIYFEIEDSGIGLNKNEEKKIFESFSQGDLSTSKKYEGTGLGLAISKDLVNLMNGKIWLKSQKNRGTTFFFELELKNCEKEVKEIEKKVKPDFSNKTILLVEDNKLNQQIIAGLLKDTNATLKIVSKGEDAIKIIRKEPSINIILMDIQMPKLDGYETTKIIREYNKKVPIIALTANSYDEDIQKSHECGMNAHLKKPIEIENLYLTIKKYI</sequence>
<dbReference type="KEGG" id="hbv:ABIV_1918"/>
<evidence type="ECO:0000256" key="6">
    <source>
        <dbReference type="ARBA" id="ARBA00022777"/>
    </source>
</evidence>
<gene>
    <name evidence="15" type="ORF">ABIV_1918</name>
    <name evidence="16" type="ORF">CRV05_11880</name>
</gene>
<keyword evidence="7" id="KW-0067">ATP-binding</keyword>
<keyword evidence="12" id="KW-1133">Transmembrane helix</keyword>
<feature type="modified residue" description="4-aspartylphosphate" evidence="11">
    <location>
        <position position="742"/>
    </location>
</feature>
<dbReference type="SMART" id="SM00062">
    <property type="entry name" value="PBPb"/>
    <property type="match status" value="1"/>
</dbReference>
<dbReference type="PANTHER" id="PTHR45339:SF1">
    <property type="entry name" value="HYBRID SIGNAL TRANSDUCTION HISTIDINE KINASE J"/>
    <property type="match status" value="1"/>
</dbReference>
<dbReference type="InterPro" id="IPR005467">
    <property type="entry name" value="His_kinase_dom"/>
</dbReference>
<dbReference type="Proteomes" id="UP000289193">
    <property type="component" value="Unassembled WGS sequence"/>
</dbReference>
<dbReference type="SMART" id="SM00448">
    <property type="entry name" value="REC"/>
    <property type="match status" value="1"/>
</dbReference>
<evidence type="ECO:0000259" key="13">
    <source>
        <dbReference type="PROSITE" id="PS50109"/>
    </source>
</evidence>